<evidence type="ECO:0000313" key="3">
    <source>
        <dbReference type="EMBL" id="KAL3311127.1"/>
    </source>
</evidence>
<evidence type="ECO:0000259" key="2">
    <source>
        <dbReference type="Pfam" id="PF00888"/>
    </source>
</evidence>
<comment type="similarity">
    <text evidence="1">Belongs to the cullin family.</text>
</comment>
<dbReference type="EMBL" id="JBJKFK010002423">
    <property type="protein sequence ID" value="KAL3311127.1"/>
    <property type="molecule type" value="Genomic_DNA"/>
</dbReference>
<dbReference type="PANTHER" id="PTHR11932">
    <property type="entry name" value="CULLIN"/>
    <property type="match status" value="1"/>
</dbReference>
<reference evidence="3 4" key="1">
    <citation type="submission" date="2024-11" db="EMBL/GenBank/DDBJ databases">
        <title>Adaptive evolution of stress response genes in parasites aligns with host niche diversity.</title>
        <authorList>
            <person name="Hahn C."/>
            <person name="Resl P."/>
        </authorList>
    </citation>
    <scope>NUCLEOTIDE SEQUENCE [LARGE SCALE GENOMIC DNA]</scope>
    <source>
        <strain evidence="3">EGGRZ-B1_66</strain>
        <tissue evidence="3">Body</tissue>
    </source>
</reference>
<dbReference type="Pfam" id="PF00888">
    <property type="entry name" value="Cullin"/>
    <property type="match status" value="1"/>
</dbReference>
<name>A0ABD2PWG9_9PLAT</name>
<dbReference type="Gene3D" id="1.20.1310.10">
    <property type="entry name" value="Cullin Repeats"/>
    <property type="match status" value="1"/>
</dbReference>
<sequence>MAQDNIFFVWDELKGGIDDIFKLKNMKKDRYMKLYTQIYDYCTFVNSQNRHIPSPSQSESSGKLVGTELYKKLREYLKQHVQSVKIKGDGLKGEEMLSYFQKSWSDFRFSAIVLNGACAYLNKNWIKREYEEGRKNVVVVYCLALTMWREYLFKPHCTDLVCAILKEIEKERKGEPIYVIRLRKIIECLVELGITGEPSLTISVNCSSLLGTPIPTVASTPTNREWVSFHSI</sequence>
<feature type="domain" description="Cullin N-terminal" evidence="2">
    <location>
        <begin position="10"/>
        <end position="195"/>
    </location>
</feature>
<dbReference type="FunFam" id="1.20.1310.10:FF:000023">
    <property type="entry name" value="cullin-1"/>
    <property type="match status" value="1"/>
</dbReference>
<dbReference type="InterPro" id="IPR001373">
    <property type="entry name" value="Cullin_N"/>
</dbReference>
<dbReference type="SUPFAM" id="SSF74788">
    <property type="entry name" value="Cullin repeat-like"/>
    <property type="match status" value="1"/>
</dbReference>
<protein>
    <submittedName>
        <fullName evidence="3">Cullin-1</fullName>
    </submittedName>
</protein>
<proteinExistence type="inferred from homology"/>
<dbReference type="AlphaFoldDB" id="A0ABD2PWG9"/>
<evidence type="ECO:0000313" key="4">
    <source>
        <dbReference type="Proteomes" id="UP001626550"/>
    </source>
</evidence>
<evidence type="ECO:0000256" key="1">
    <source>
        <dbReference type="ARBA" id="ARBA00006019"/>
    </source>
</evidence>
<comment type="caution">
    <text evidence="3">The sequence shown here is derived from an EMBL/GenBank/DDBJ whole genome shotgun (WGS) entry which is preliminary data.</text>
</comment>
<dbReference type="Proteomes" id="UP001626550">
    <property type="component" value="Unassembled WGS sequence"/>
</dbReference>
<gene>
    <name evidence="3" type="primary">CUL1_1</name>
    <name evidence="3" type="ORF">Ciccas_010298</name>
</gene>
<dbReference type="InterPro" id="IPR045093">
    <property type="entry name" value="Cullin"/>
</dbReference>
<keyword evidence="4" id="KW-1185">Reference proteome</keyword>
<organism evidence="3 4">
    <name type="scientific">Cichlidogyrus casuarinus</name>
    <dbReference type="NCBI Taxonomy" id="1844966"/>
    <lineage>
        <taxon>Eukaryota</taxon>
        <taxon>Metazoa</taxon>
        <taxon>Spiralia</taxon>
        <taxon>Lophotrochozoa</taxon>
        <taxon>Platyhelminthes</taxon>
        <taxon>Monogenea</taxon>
        <taxon>Monopisthocotylea</taxon>
        <taxon>Dactylogyridea</taxon>
        <taxon>Ancyrocephalidae</taxon>
        <taxon>Cichlidogyrus</taxon>
    </lineage>
</organism>
<accession>A0ABD2PWG9</accession>
<dbReference type="InterPro" id="IPR016159">
    <property type="entry name" value="Cullin_repeat-like_dom_sf"/>
</dbReference>